<reference evidence="1" key="1">
    <citation type="submission" date="2019-10" db="EMBL/GenBank/DDBJ databases">
        <authorList>
            <consortium name="DOE Joint Genome Institute"/>
            <person name="Kuo A."/>
            <person name="Miyauchi S."/>
            <person name="Kiss E."/>
            <person name="Drula E."/>
            <person name="Kohler A."/>
            <person name="Sanchez-Garcia M."/>
            <person name="Andreopoulos B."/>
            <person name="Barry K.W."/>
            <person name="Bonito G."/>
            <person name="Buee M."/>
            <person name="Carver A."/>
            <person name="Chen C."/>
            <person name="Cichocki N."/>
            <person name="Clum A."/>
            <person name="Culley D."/>
            <person name="Crous P.W."/>
            <person name="Fauchery L."/>
            <person name="Girlanda M."/>
            <person name="Hayes R."/>
            <person name="Keri Z."/>
            <person name="Labutti K."/>
            <person name="Lipzen A."/>
            <person name="Lombard V."/>
            <person name="Magnuson J."/>
            <person name="Maillard F."/>
            <person name="Morin E."/>
            <person name="Murat C."/>
            <person name="Nolan M."/>
            <person name="Ohm R."/>
            <person name="Pangilinan J."/>
            <person name="Pereira M."/>
            <person name="Perotto S."/>
            <person name="Peter M."/>
            <person name="Riley R."/>
            <person name="Sitrit Y."/>
            <person name="Stielow B."/>
            <person name="Szollosi G."/>
            <person name="Zifcakova L."/>
            <person name="Stursova M."/>
            <person name="Spatafora J.W."/>
            <person name="Tedersoo L."/>
            <person name="Vaario L.-M."/>
            <person name="Yamada A."/>
            <person name="Yan M."/>
            <person name="Wang P."/>
            <person name="Xu J."/>
            <person name="Bruns T."/>
            <person name="Baldrian P."/>
            <person name="Vilgalys R."/>
            <person name="Henrissat B."/>
            <person name="Grigoriev I.V."/>
            <person name="Hibbett D."/>
            <person name="Nagy L.G."/>
            <person name="Martin F.M."/>
        </authorList>
    </citation>
    <scope>NUCLEOTIDE SEQUENCE</scope>
    <source>
        <strain evidence="1">P2</strain>
    </source>
</reference>
<protein>
    <submittedName>
        <fullName evidence="1">Uncharacterized protein</fullName>
    </submittedName>
</protein>
<evidence type="ECO:0000313" key="2">
    <source>
        <dbReference type="Proteomes" id="UP000886501"/>
    </source>
</evidence>
<gene>
    <name evidence="1" type="ORF">BDM02DRAFT_3190695</name>
</gene>
<name>A0ACB6Z3R7_THEGA</name>
<dbReference type="Proteomes" id="UP000886501">
    <property type="component" value="Unassembled WGS sequence"/>
</dbReference>
<accession>A0ACB6Z3R7</accession>
<reference evidence="1" key="2">
    <citation type="journal article" date="2020" name="Nat. Commun.">
        <title>Large-scale genome sequencing of mycorrhizal fungi provides insights into the early evolution of symbiotic traits.</title>
        <authorList>
            <person name="Miyauchi S."/>
            <person name="Kiss E."/>
            <person name="Kuo A."/>
            <person name="Drula E."/>
            <person name="Kohler A."/>
            <person name="Sanchez-Garcia M."/>
            <person name="Morin E."/>
            <person name="Andreopoulos B."/>
            <person name="Barry K.W."/>
            <person name="Bonito G."/>
            <person name="Buee M."/>
            <person name="Carver A."/>
            <person name="Chen C."/>
            <person name="Cichocki N."/>
            <person name="Clum A."/>
            <person name="Culley D."/>
            <person name="Crous P.W."/>
            <person name="Fauchery L."/>
            <person name="Girlanda M."/>
            <person name="Hayes R.D."/>
            <person name="Keri Z."/>
            <person name="LaButti K."/>
            <person name="Lipzen A."/>
            <person name="Lombard V."/>
            <person name="Magnuson J."/>
            <person name="Maillard F."/>
            <person name="Murat C."/>
            <person name="Nolan M."/>
            <person name="Ohm R.A."/>
            <person name="Pangilinan J."/>
            <person name="Pereira M.F."/>
            <person name="Perotto S."/>
            <person name="Peter M."/>
            <person name="Pfister S."/>
            <person name="Riley R."/>
            <person name="Sitrit Y."/>
            <person name="Stielow J.B."/>
            <person name="Szollosi G."/>
            <person name="Zifcakova L."/>
            <person name="Stursova M."/>
            <person name="Spatafora J.W."/>
            <person name="Tedersoo L."/>
            <person name="Vaario L.M."/>
            <person name="Yamada A."/>
            <person name="Yan M."/>
            <person name="Wang P."/>
            <person name="Xu J."/>
            <person name="Bruns T."/>
            <person name="Baldrian P."/>
            <person name="Vilgalys R."/>
            <person name="Dunand C."/>
            <person name="Henrissat B."/>
            <person name="Grigoriev I.V."/>
            <person name="Hibbett D."/>
            <person name="Nagy L.G."/>
            <person name="Martin F.M."/>
        </authorList>
    </citation>
    <scope>NUCLEOTIDE SEQUENCE</scope>
    <source>
        <strain evidence="1">P2</strain>
    </source>
</reference>
<proteinExistence type="predicted"/>
<keyword evidence="2" id="KW-1185">Reference proteome</keyword>
<organism evidence="1 2">
    <name type="scientific">Thelephora ganbajun</name>
    <name type="common">Ganba fungus</name>
    <dbReference type="NCBI Taxonomy" id="370292"/>
    <lineage>
        <taxon>Eukaryota</taxon>
        <taxon>Fungi</taxon>
        <taxon>Dikarya</taxon>
        <taxon>Basidiomycota</taxon>
        <taxon>Agaricomycotina</taxon>
        <taxon>Agaricomycetes</taxon>
        <taxon>Thelephorales</taxon>
        <taxon>Thelephoraceae</taxon>
        <taxon>Thelephora</taxon>
    </lineage>
</organism>
<dbReference type="EMBL" id="MU118144">
    <property type="protein sequence ID" value="KAF9644364.1"/>
    <property type="molecule type" value="Genomic_DNA"/>
</dbReference>
<comment type="caution">
    <text evidence="1">The sequence shown here is derived from an EMBL/GenBank/DDBJ whole genome shotgun (WGS) entry which is preliminary data.</text>
</comment>
<evidence type="ECO:0000313" key="1">
    <source>
        <dbReference type="EMBL" id="KAF9644364.1"/>
    </source>
</evidence>
<sequence length="361" mass="39562">MSLNFGAPPVDLNLTPSNSHGTPASLLINAGSDFHAPLVYQINPPGLNNPWIQGFGPVHRHAGYSLDFGNHCSGDQVAIKHEAPTGITDPMYAQLLAMTQTLQQQISMISQQIAGLQQLPPAQHITTPFPPSFPPAVNFLAPMTAPSPFVVVEYLLNKYPPLPPLDKGDYDCVEFWEKREWEHGGPWVEMPSMIQDTDSASTMASVSSPTPALELPSNPVSGPDQTSDWASDLDPMVSPSECSTTPAVTLPPLTTTTSDPTSLAPKEHPAKSRRGAKSNRVTSMKRVLKQKQFHAILKETTAKGICKWDWAHENPHGSRHEFDTYFNCWATLAQLLTSTNKWQDTCLLFRLAGYKVSLEVS</sequence>